<evidence type="ECO:0000313" key="4">
    <source>
        <dbReference type="EMBL" id="MBB4659162.1"/>
    </source>
</evidence>
<dbReference type="RefSeq" id="WP_183817490.1">
    <property type="nucleotide sequence ID" value="NZ_JACHOB010000003.1"/>
</dbReference>
<dbReference type="SUPFAM" id="SSF56925">
    <property type="entry name" value="OMPA-like"/>
    <property type="match status" value="1"/>
</dbReference>
<evidence type="ECO:0000259" key="3">
    <source>
        <dbReference type="Pfam" id="PF13505"/>
    </source>
</evidence>
<feature type="chain" id="PRO_5032508939" evidence="2">
    <location>
        <begin position="22"/>
        <end position="216"/>
    </location>
</feature>
<proteinExistence type="predicted"/>
<dbReference type="Gene3D" id="2.40.160.20">
    <property type="match status" value="1"/>
</dbReference>
<dbReference type="InterPro" id="IPR027385">
    <property type="entry name" value="Beta-barrel_OMP"/>
</dbReference>
<dbReference type="Proteomes" id="UP000563524">
    <property type="component" value="Unassembled WGS sequence"/>
</dbReference>
<keyword evidence="5" id="KW-1185">Reference proteome</keyword>
<protein>
    <submittedName>
        <fullName evidence="4">Opacity protein-like surface antigen</fullName>
    </submittedName>
</protein>
<evidence type="ECO:0000256" key="1">
    <source>
        <dbReference type="ARBA" id="ARBA00022729"/>
    </source>
</evidence>
<comment type="caution">
    <text evidence="4">The sequence shown here is derived from an EMBL/GenBank/DDBJ whole genome shotgun (WGS) entry which is preliminary data.</text>
</comment>
<evidence type="ECO:0000256" key="2">
    <source>
        <dbReference type="SAM" id="SignalP"/>
    </source>
</evidence>
<keyword evidence="1 2" id="KW-0732">Signal</keyword>
<feature type="domain" description="Outer membrane protein beta-barrel" evidence="3">
    <location>
        <begin position="8"/>
        <end position="214"/>
    </location>
</feature>
<feature type="signal peptide" evidence="2">
    <location>
        <begin position="1"/>
        <end position="21"/>
    </location>
</feature>
<dbReference type="InterPro" id="IPR011250">
    <property type="entry name" value="OMP/PagP_B-barrel"/>
</dbReference>
<name>A0A840I495_9PROT</name>
<dbReference type="AlphaFoldDB" id="A0A840I495"/>
<dbReference type="EMBL" id="JACHOB010000003">
    <property type="protein sequence ID" value="MBB4659162.1"/>
    <property type="molecule type" value="Genomic_DNA"/>
</dbReference>
<gene>
    <name evidence="4" type="ORF">GGQ59_001687</name>
</gene>
<evidence type="ECO:0000313" key="5">
    <source>
        <dbReference type="Proteomes" id="UP000563524"/>
    </source>
</evidence>
<dbReference type="Pfam" id="PF13505">
    <property type="entry name" value="OMP_b-brl"/>
    <property type="match status" value="1"/>
</dbReference>
<accession>A0A840I495</accession>
<organism evidence="4 5">
    <name type="scientific">Parvularcula dongshanensis</name>
    <dbReference type="NCBI Taxonomy" id="1173995"/>
    <lineage>
        <taxon>Bacteria</taxon>
        <taxon>Pseudomonadati</taxon>
        <taxon>Pseudomonadota</taxon>
        <taxon>Alphaproteobacteria</taxon>
        <taxon>Parvularculales</taxon>
        <taxon>Parvularculaceae</taxon>
        <taxon>Parvularcula</taxon>
    </lineage>
</organism>
<reference evidence="4 5" key="1">
    <citation type="submission" date="2020-08" db="EMBL/GenBank/DDBJ databases">
        <title>Genomic Encyclopedia of Type Strains, Phase IV (KMG-IV): sequencing the most valuable type-strain genomes for metagenomic binning, comparative biology and taxonomic classification.</title>
        <authorList>
            <person name="Goeker M."/>
        </authorList>
    </citation>
    <scope>NUCLEOTIDE SEQUENCE [LARGE SCALE GENOMIC DNA]</scope>
    <source>
        <strain evidence="4 5">DSM 102850</strain>
    </source>
</reference>
<sequence>MRNISSVLLAASITLTGTATAQETSSYAQIHGGLFVVTDDALDTNAVLPGSENYDVAAYIDYEPGIAIGALYGHRLSARFALEAEVTYRTTKANGVGLIFDGEDIGESSKIDLDGSLDTFAFMANGVYTLPILGRFEPFVGGGVGYIMPDTADDVDADGLIGYQAKVGVAVPIGSNSFGIEAAYLGTGGFDESDGDTEVTVGYGGVSVLAAYRFGF</sequence>